<sequence>MNTSIITGKVVSDIKIINTKNGHPFCRFTLLSNQQKFNCLIAGKKSFNFLYEVSLHTDIAIQFTNNDRNQLVVQKFKVLKTPTPFNSLFEYKGRKMPHKKVML</sequence>
<dbReference type="AlphaFoldDB" id="A0A1I5YH73"/>
<dbReference type="RefSeq" id="WP_092481002.1">
    <property type="nucleotide sequence ID" value="NZ_FOXW01000008.1"/>
</dbReference>
<dbReference type="InterPro" id="IPR012340">
    <property type="entry name" value="NA-bd_OB-fold"/>
</dbReference>
<accession>A0A1I5YH73</accession>
<evidence type="ECO:0000313" key="1">
    <source>
        <dbReference type="EMBL" id="SFQ43237.1"/>
    </source>
</evidence>
<reference evidence="1 2" key="1">
    <citation type="submission" date="2016-10" db="EMBL/GenBank/DDBJ databases">
        <authorList>
            <person name="de Groot N.N."/>
        </authorList>
    </citation>
    <scope>NUCLEOTIDE SEQUENCE [LARGE SCALE GENOMIC DNA]</scope>
    <source>
        <strain evidence="1 2">DSM 20581</strain>
    </source>
</reference>
<dbReference type="Gene3D" id="2.40.50.140">
    <property type="entry name" value="Nucleic acid-binding proteins"/>
    <property type="match status" value="1"/>
</dbReference>
<evidence type="ECO:0008006" key="3">
    <source>
        <dbReference type="Google" id="ProtNLM"/>
    </source>
</evidence>
<gene>
    <name evidence="1" type="ORF">SAMN04488506_1979</name>
</gene>
<organism evidence="1 2">
    <name type="scientific">Desemzia incerta</name>
    <dbReference type="NCBI Taxonomy" id="82801"/>
    <lineage>
        <taxon>Bacteria</taxon>
        <taxon>Bacillati</taxon>
        <taxon>Bacillota</taxon>
        <taxon>Bacilli</taxon>
        <taxon>Lactobacillales</taxon>
        <taxon>Carnobacteriaceae</taxon>
        <taxon>Desemzia</taxon>
    </lineage>
</organism>
<dbReference type="OrthoDB" id="2186451at2"/>
<proteinExistence type="predicted"/>
<keyword evidence="2" id="KW-1185">Reference proteome</keyword>
<evidence type="ECO:0000313" key="2">
    <source>
        <dbReference type="Proteomes" id="UP000199136"/>
    </source>
</evidence>
<name>A0A1I5YH73_9LACT</name>
<dbReference type="EMBL" id="FOXW01000008">
    <property type="protein sequence ID" value="SFQ43237.1"/>
    <property type="molecule type" value="Genomic_DNA"/>
</dbReference>
<protein>
    <recommendedName>
        <fullName evidence="3">Single-strand binding protein family protein</fullName>
    </recommendedName>
</protein>
<dbReference type="Proteomes" id="UP000199136">
    <property type="component" value="Unassembled WGS sequence"/>
</dbReference>